<dbReference type="GO" id="GO:0008422">
    <property type="term" value="F:beta-glucosidase activity"/>
    <property type="evidence" value="ECO:0007669"/>
    <property type="project" value="TreeGrafter"/>
</dbReference>
<dbReference type="PANTHER" id="PTHR10353">
    <property type="entry name" value="GLYCOSYL HYDROLASE"/>
    <property type="match status" value="1"/>
</dbReference>
<name>A0A835IJJ0_9MAGN</name>
<gene>
    <name evidence="5" type="ORF">IFM89_004424</name>
</gene>
<evidence type="ECO:0000256" key="2">
    <source>
        <dbReference type="ARBA" id="ARBA00022801"/>
    </source>
</evidence>
<keyword evidence="3" id="KW-0326">Glycosidase</keyword>
<proteinExistence type="inferred from homology"/>
<reference evidence="5 6" key="1">
    <citation type="submission" date="2020-10" db="EMBL/GenBank/DDBJ databases">
        <title>The Coptis chinensis genome and diversification of protoberbering-type alkaloids.</title>
        <authorList>
            <person name="Wang B."/>
            <person name="Shu S."/>
            <person name="Song C."/>
            <person name="Liu Y."/>
        </authorList>
    </citation>
    <scope>NUCLEOTIDE SEQUENCE [LARGE SCALE GENOMIC DNA]</scope>
    <source>
        <strain evidence="5">HL-2020</strain>
        <tissue evidence="5">Leaf</tissue>
    </source>
</reference>
<evidence type="ECO:0000313" key="6">
    <source>
        <dbReference type="Proteomes" id="UP000631114"/>
    </source>
</evidence>
<accession>A0A835IJJ0</accession>
<dbReference type="Pfam" id="PF00232">
    <property type="entry name" value="Glyco_hydro_1"/>
    <property type="match status" value="1"/>
</dbReference>
<organism evidence="5 6">
    <name type="scientific">Coptis chinensis</name>
    <dbReference type="NCBI Taxonomy" id="261450"/>
    <lineage>
        <taxon>Eukaryota</taxon>
        <taxon>Viridiplantae</taxon>
        <taxon>Streptophyta</taxon>
        <taxon>Embryophyta</taxon>
        <taxon>Tracheophyta</taxon>
        <taxon>Spermatophyta</taxon>
        <taxon>Magnoliopsida</taxon>
        <taxon>Ranunculales</taxon>
        <taxon>Ranunculaceae</taxon>
        <taxon>Coptidoideae</taxon>
        <taxon>Coptis</taxon>
    </lineage>
</organism>
<dbReference type="Gene3D" id="3.20.20.80">
    <property type="entry name" value="Glycosidases"/>
    <property type="match status" value="1"/>
</dbReference>
<dbReference type="InterPro" id="IPR001360">
    <property type="entry name" value="Glyco_hydro_1"/>
</dbReference>
<dbReference type="InterPro" id="IPR017853">
    <property type="entry name" value="GH"/>
</dbReference>
<evidence type="ECO:0000256" key="3">
    <source>
        <dbReference type="ARBA" id="ARBA00023295"/>
    </source>
</evidence>
<comment type="similarity">
    <text evidence="1 4">Belongs to the glycosyl hydrolase 1 family.</text>
</comment>
<sequence>MEAMQAGKNGKIGITLVCHWMVPVFEAKIDKDAAQHAIDFMFGWFMDPLTYGNYPRSMQSLVGNRLPKYLEEQSRIVKGLYNFLGQNYYIANYVRNAMLSKDVPPSYLTNFHARLSCKLKYIQIGFHSSSKCLLYC</sequence>
<dbReference type="EMBL" id="JADFTS010000002">
    <property type="protein sequence ID" value="KAF9619066.1"/>
    <property type="molecule type" value="Genomic_DNA"/>
</dbReference>
<evidence type="ECO:0000313" key="5">
    <source>
        <dbReference type="EMBL" id="KAF9619066.1"/>
    </source>
</evidence>
<evidence type="ECO:0000256" key="4">
    <source>
        <dbReference type="RuleBase" id="RU003690"/>
    </source>
</evidence>
<dbReference type="OrthoDB" id="65569at2759"/>
<comment type="caution">
    <text evidence="5">The sequence shown here is derived from an EMBL/GenBank/DDBJ whole genome shotgun (WGS) entry which is preliminary data.</text>
</comment>
<protein>
    <recommendedName>
        <fullName evidence="7">Beta-glucosidase</fullName>
    </recommendedName>
</protein>
<evidence type="ECO:0008006" key="7">
    <source>
        <dbReference type="Google" id="ProtNLM"/>
    </source>
</evidence>
<keyword evidence="2" id="KW-0378">Hydrolase</keyword>
<dbReference type="GO" id="GO:0005975">
    <property type="term" value="P:carbohydrate metabolic process"/>
    <property type="evidence" value="ECO:0007669"/>
    <property type="project" value="InterPro"/>
</dbReference>
<dbReference type="AlphaFoldDB" id="A0A835IJJ0"/>
<dbReference type="SUPFAM" id="SSF51445">
    <property type="entry name" value="(Trans)glycosidases"/>
    <property type="match status" value="1"/>
</dbReference>
<keyword evidence="6" id="KW-1185">Reference proteome</keyword>
<evidence type="ECO:0000256" key="1">
    <source>
        <dbReference type="ARBA" id="ARBA00010838"/>
    </source>
</evidence>
<dbReference type="Proteomes" id="UP000631114">
    <property type="component" value="Unassembled WGS sequence"/>
</dbReference>
<dbReference type="PANTHER" id="PTHR10353:SF137">
    <property type="entry name" value="MYROSINASE 3-RELATED"/>
    <property type="match status" value="1"/>
</dbReference>